<dbReference type="Proteomes" id="UP000298061">
    <property type="component" value="Unassembled WGS sequence"/>
</dbReference>
<feature type="region of interest" description="Disordered" evidence="1">
    <location>
        <begin position="267"/>
        <end position="307"/>
    </location>
</feature>
<feature type="compositionally biased region" description="Basic and acidic residues" evidence="1">
    <location>
        <begin position="95"/>
        <end position="111"/>
    </location>
</feature>
<organism evidence="2 3">
    <name type="scientific">Hericium alpestre</name>
    <dbReference type="NCBI Taxonomy" id="135208"/>
    <lineage>
        <taxon>Eukaryota</taxon>
        <taxon>Fungi</taxon>
        <taxon>Dikarya</taxon>
        <taxon>Basidiomycota</taxon>
        <taxon>Agaricomycotina</taxon>
        <taxon>Agaricomycetes</taxon>
        <taxon>Russulales</taxon>
        <taxon>Hericiaceae</taxon>
        <taxon>Hericium</taxon>
    </lineage>
</organism>
<feature type="compositionally biased region" description="Basic and acidic residues" evidence="1">
    <location>
        <begin position="207"/>
        <end position="220"/>
    </location>
</feature>
<keyword evidence="3" id="KW-1185">Reference proteome</keyword>
<proteinExistence type="predicted"/>
<dbReference type="EMBL" id="SFCI01002270">
    <property type="protein sequence ID" value="TFY74144.1"/>
    <property type="molecule type" value="Genomic_DNA"/>
</dbReference>
<reference evidence="2 3" key="1">
    <citation type="submission" date="2019-02" db="EMBL/GenBank/DDBJ databases">
        <title>Genome sequencing of the rare red list fungi Hericium alpestre (H. flagellum).</title>
        <authorList>
            <person name="Buettner E."/>
            <person name="Kellner H."/>
        </authorList>
    </citation>
    <scope>NUCLEOTIDE SEQUENCE [LARGE SCALE GENOMIC DNA]</scope>
    <source>
        <strain evidence="2 3">DSM 108284</strain>
    </source>
</reference>
<protein>
    <submittedName>
        <fullName evidence="2">Uncharacterized protein</fullName>
    </submittedName>
</protein>
<feature type="region of interest" description="Disordered" evidence="1">
    <location>
        <begin position="207"/>
        <end position="229"/>
    </location>
</feature>
<name>A0A4Y9ZI82_9AGAM</name>
<evidence type="ECO:0000256" key="1">
    <source>
        <dbReference type="SAM" id="MobiDB-lite"/>
    </source>
</evidence>
<gene>
    <name evidence="2" type="ORF">EWM64_g9868</name>
</gene>
<sequence>MSVSDMLKTLRLPTVYVNPLLERYSREEATAAWVHQVALEKKDALLSAADEAPQVLYIVPSAADAAALFRSLCVPRNESDSESDSETRSSVARLSDSDDGHASESDVDHGRSSSSEVEDGRSGGSDTAVDEYASGGDDHSQDDAFAIPSSRAFTMASGWCEKPFVTEGPHFEFYIKLWGSAAAGEAMGDPWKQSVFVRKNMRWWTEKSDDASAQDHKPSYETDTTETSGVDVEAATETVELAPKTQVPQSGQSTCLVAQMPDLAAAGEQGEGSFGTMTPQTEPETETGGPALPTTSRIPYLGRPWEL</sequence>
<evidence type="ECO:0000313" key="3">
    <source>
        <dbReference type="Proteomes" id="UP000298061"/>
    </source>
</evidence>
<evidence type="ECO:0000313" key="2">
    <source>
        <dbReference type="EMBL" id="TFY74144.1"/>
    </source>
</evidence>
<feature type="compositionally biased region" description="Low complexity" evidence="1">
    <location>
        <begin position="275"/>
        <end position="295"/>
    </location>
</feature>
<feature type="region of interest" description="Disordered" evidence="1">
    <location>
        <begin position="76"/>
        <end position="144"/>
    </location>
</feature>
<dbReference type="AlphaFoldDB" id="A0A4Y9ZI82"/>
<accession>A0A4Y9ZI82</accession>
<comment type="caution">
    <text evidence="2">The sequence shown here is derived from an EMBL/GenBank/DDBJ whole genome shotgun (WGS) entry which is preliminary data.</text>
</comment>